<dbReference type="InterPro" id="IPR038507">
    <property type="entry name" value="YcnI-like_sf"/>
</dbReference>
<evidence type="ECO:0000256" key="2">
    <source>
        <dbReference type="SAM" id="Phobius"/>
    </source>
</evidence>
<dbReference type="Gene3D" id="2.60.40.2230">
    <property type="entry name" value="Uncharacterised protein YcnI-like PF07987, DUF1775"/>
    <property type="match status" value="1"/>
</dbReference>
<dbReference type="InterPro" id="IPR012533">
    <property type="entry name" value="YcnI-copper_dom"/>
</dbReference>
<name>A0A543FLX4_9MICO</name>
<accession>A0A543FLX4</accession>
<comment type="caution">
    <text evidence="4">The sequence shown here is derived from an EMBL/GenBank/DDBJ whole genome shotgun (WGS) entry which is preliminary data.</text>
</comment>
<dbReference type="PROSITE" id="PS51318">
    <property type="entry name" value="TAT"/>
    <property type="match status" value="1"/>
</dbReference>
<proteinExistence type="predicted"/>
<keyword evidence="2" id="KW-0812">Transmembrane</keyword>
<dbReference type="AlphaFoldDB" id="A0A543FLX4"/>
<dbReference type="Pfam" id="PF07987">
    <property type="entry name" value="DUF1775"/>
    <property type="match status" value="1"/>
</dbReference>
<keyword evidence="2" id="KW-0472">Membrane</keyword>
<protein>
    <submittedName>
        <fullName evidence="4">Uncharacterized protein YcnI</fullName>
    </submittedName>
</protein>
<evidence type="ECO:0000256" key="1">
    <source>
        <dbReference type="SAM" id="MobiDB-lite"/>
    </source>
</evidence>
<evidence type="ECO:0000259" key="3">
    <source>
        <dbReference type="Pfam" id="PF07987"/>
    </source>
</evidence>
<dbReference type="CDD" id="cd08545">
    <property type="entry name" value="YcnI_like"/>
    <property type="match status" value="1"/>
</dbReference>
<evidence type="ECO:0000313" key="5">
    <source>
        <dbReference type="Proteomes" id="UP000320235"/>
    </source>
</evidence>
<evidence type="ECO:0000313" key="4">
    <source>
        <dbReference type="EMBL" id="TQM34674.1"/>
    </source>
</evidence>
<dbReference type="RefSeq" id="WP_141893110.1">
    <property type="nucleotide sequence ID" value="NZ_BAABLH010000007.1"/>
</dbReference>
<dbReference type="OrthoDB" id="9810871at2"/>
<keyword evidence="2" id="KW-1133">Transmembrane helix</keyword>
<feature type="region of interest" description="Disordered" evidence="1">
    <location>
        <begin position="180"/>
        <end position="204"/>
    </location>
</feature>
<dbReference type="InterPro" id="IPR006311">
    <property type="entry name" value="TAT_signal"/>
</dbReference>
<reference evidence="4 5" key="1">
    <citation type="submission" date="2019-06" db="EMBL/GenBank/DDBJ databases">
        <title>Sequencing the genomes of 1000 actinobacteria strains.</title>
        <authorList>
            <person name="Klenk H.-P."/>
        </authorList>
    </citation>
    <scope>NUCLEOTIDE SEQUENCE [LARGE SCALE GENOMIC DNA]</scope>
    <source>
        <strain evidence="4 5">DSM 105492</strain>
    </source>
</reference>
<gene>
    <name evidence="4" type="ORF">FB391_0964</name>
</gene>
<feature type="transmembrane region" description="Helical" evidence="2">
    <location>
        <begin position="215"/>
        <end position="233"/>
    </location>
</feature>
<dbReference type="EMBL" id="VFPE01000001">
    <property type="protein sequence ID" value="TQM34674.1"/>
    <property type="molecule type" value="Genomic_DNA"/>
</dbReference>
<organism evidence="4 5">
    <name type="scientific">Microbacterium kyungheense</name>
    <dbReference type="NCBI Taxonomy" id="1263636"/>
    <lineage>
        <taxon>Bacteria</taxon>
        <taxon>Bacillati</taxon>
        <taxon>Actinomycetota</taxon>
        <taxon>Actinomycetes</taxon>
        <taxon>Micrococcales</taxon>
        <taxon>Microbacteriaceae</taxon>
        <taxon>Microbacterium</taxon>
    </lineage>
</organism>
<feature type="domain" description="YncI copper-binding" evidence="3">
    <location>
        <begin position="38"/>
        <end position="172"/>
    </location>
</feature>
<keyword evidence="5" id="KW-1185">Reference proteome</keyword>
<sequence length="239" mass="23670">MNDTTTTRSARRALAVGAVALGAGLALALGAPLAASAHVHVDPDAASAGATETLTFSFAHGCDDSPTTALAIDIPEGVANATPVVQGGWTITRELGSNGVPTRVVYTADNPVESGLKASVAMDVLFAESAADTELAFPVTQTCAVGETAWTQVADDDQDPEELDNPAPVVTVGAAVDAAASGDHHGGAADASADDADHDDAVAASTGSADPVARWLAAGGLVAGVAALIVALVRGRRRA</sequence>
<dbReference type="Proteomes" id="UP000320235">
    <property type="component" value="Unassembled WGS sequence"/>
</dbReference>